<dbReference type="Pfam" id="PF06097">
    <property type="entry name" value="DUF945"/>
    <property type="match status" value="1"/>
</dbReference>
<organism evidence="1 2">
    <name type="scientific">Halopseudomonas pertucinogena</name>
    <dbReference type="NCBI Taxonomy" id="86175"/>
    <lineage>
        <taxon>Bacteria</taxon>
        <taxon>Pseudomonadati</taxon>
        <taxon>Pseudomonadota</taxon>
        <taxon>Gammaproteobacteria</taxon>
        <taxon>Pseudomonadales</taxon>
        <taxon>Pseudomonadaceae</taxon>
        <taxon>Halopseudomonas</taxon>
    </lineage>
</organism>
<name>A0ABQ2CRV2_9GAMM</name>
<dbReference type="EMBL" id="BMNN01000005">
    <property type="protein sequence ID" value="GGJ05181.1"/>
    <property type="molecule type" value="Genomic_DNA"/>
</dbReference>
<evidence type="ECO:0000313" key="1">
    <source>
        <dbReference type="EMBL" id="GGJ05181.1"/>
    </source>
</evidence>
<dbReference type="InterPro" id="IPR010352">
    <property type="entry name" value="DUF945"/>
</dbReference>
<accession>A0ABQ2CRV2</accession>
<proteinExistence type="predicted"/>
<reference evidence="2" key="1">
    <citation type="journal article" date="2019" name="Int. J. Syst. Evol. Microbiol.">
        <title>The Global Catalogue of Microorganisms (GCM) 10K type strain sequencing project: providing services to taxonomists for standard genome sequencing and annotation.</title>
        <authorList>
            <consortium name="The Broad Institute Genomics Platform"/>
            <consortium name="The Broad Institute Genome Sequencing Center for Infectious Disease"/>
            <person name="Wu L."/>
            <person name="Ma J."/>
        </authorList>
    </citation>
    <scope>NUCLEOTIDE SEQUENCE [LARGE SCALE GENOMIC DNA]</scope>
    <source>
        <strain evidence="2">JCM 11590</strain>
    </source>
</reference>
<evidence type="ECO:0000313" key="2">
    <source>
        <dbReference type="Proteomes" id="UP000633263"/>
    </source>
</evidence>
<comment type="caution">
    <text evidence="1">The sequence shown here is derived from an EMBL/GenBank/DDBJ whole genome shotgun (WGS) entry which is preliminary data.</text>
</comment>
<dbReference type="Proteomes" id="UP000633263">
    <property type="component" value="Unassembled WGS sequence"/>
</dbReference>
<protein>
    <submittedName>
        <fullName evidence="1">GTP-binding protein</fullName>
    </submittedName>
</protein>
<keyword evidence="2" id="KW-1185">Reference proteome</keyword>
<gene>
    <name evidence="1" type="ORF">GCM10009083_22510</name>
</gene>
<sequence>MGKAGIAITVLMATAVAGTAGAWYTGTQLEGVLRQNIEQGNVQLASQFPEAEVSLQLVDFQQGVFSSKARYRLVMQSAEGETDLDIFVRDHIEHGPLPLSRLTSFKIWPVMAVSNAELERTERLAGLFAASGGRAPVAMISNVGYGGGINGEIALAPLSWSGATSTGTFSGLSALYSTDTTAETLRLKGRVDSLELNGDARVSLVGVDFALDRTRDDSGLYLGTGKVEVDQLAAVIDGQPALVLNEMLQTDVTALSDDGASVQLNYRLGSVNYGAARLGSVDMGWTLSRLDPQALLELAGIYNSAVVGEQDDHPRETHEQAQVALEQLLERHPRVSLDNFAIRTANGESRLSLGVELDRPLSLELPPAMLVPQLIGNLEARLVLSKPMLMDMIRHKALFQPGADLAAVEQEAVMMAEMVAGMAEMLQLGRVEGDNILTQLSYTGGALSLNGRAIELEDLVALLSGVQALP</sequence>
<dbReference type="RefSeq" id="WP_188636756.1">
    <property type="nucleotide sequence ID" value="NZ_BMNN01000005.1"/>
</dbReference>